<dbReference type="EMBL" id="JBJKFK010003260">
    <property type="protein sequence ID" value="KAL3310077.1"/>
    <property type="molecule type" value="Genomic_DNA"/>
</dbReference>
<name>A0ABD2PTI2_9PLAT</name>
<accession>A0ABD2PTI2</accession>
<sequence length="309" mass="34344">MRHRPNLGLLPTGNSIIGDTANVGNQLLSKMGYTAGTGLGKKRDGRVEPVKPKRNFGTLGLGGTHASAESGSKQLDDYATLLKSLKPTGNLVKREKCEEYSLEQKSEDSKSRLHYGKFTRAKDVSKYDAKALAIITGGNVLIKSEEISLHSPESSNEPVKEEFGIKTIETKQSASDYFKSKKIDWAALGLAKKTDQNPDDTEILTDFSNASQGDSKECKTSKKKKKLEDNTEIASDSSEVFQDHSKEWKTSRKKRKLKGDEVELVKVTEEQNDQREWRTASENLEAQAVTVEVHHELDKNRPCKFPVST</sequence>
<dbReference type="Pfam" id="PF01585">
    <property type="entry name" value="G-patch"/>
    <property type="match status" value="1"/>
</dbReference>
<dbReference type="PROSITE" id="PS50174">
    <property type="entry name" value="G_PATCH"/>
    <property type="match status" value="1"/>
</dbReference>
<dbReference type="InterPro" id="IPR050656">
    <property type="entry name" value="PINX1"/>
</dbReference>
<gene>
    <name evidence="3" type="primary">PINX1</name>
    <name evidence="3" type="ORF">Ciccas_011361</name>
</gene>
<dbReference type="PANTHER" id="PTHR23149:SF27">
    <property type="entry name" value="PIN2_TERF1-INTERACTING TELOMERASE INHIBITOR 1"/>
    <property type="match status" value="1"/>
</dbReference>
<dbReference type="InterPro" id="IPR000467">
    <property type="entry name" value="G_patch_dom"/>
</dbReference>
<evidence type="ECO:0000313" key="4">
    <source>
        <dbReference type="Proteomes" id="UP001626550"/>
    </source>
</evidence>
<evidence type="ECO:0000256" key="1">
    <source>
        <dbReference type="SAM" id="MobiDB-lite"/>
    </source>
</evidence>
<dbReference type="SMART" id="SM00443">
    <property type="entry name" value="G_patch"/>
    <property type="match status" value="1"/>
</dbReference>
<evidence type="ECO:0000259" key="2">
    <source>
        <dbReference type="PROSITE" id="PS50174"/>
    </source>
</evidence>
<protein>
    <submittedName>
        <fullName evidence="3">PIN2/TERF1-interacting telomerase inhibitor 1</fullName>
    </submittedName>
</protein>
<keyword evidence="4" id="KW-1185">Reference proteome</keyword>
<organism evidence="3 4">
    <name type="scientific">Cichlidogyrus casuarinus</name>
    <dbReference type="NCBI Taxonomy" id="1844966"/>
    <lineage>
        <taxon>Eukaryota</taxon>
        <taxon>Metazoa</taxon>
        <taxon>Spiralia</taxon>
        <taxon>Lophotrochozoa</taxon>
        <taxon>Platyhelminthes</taxon>
        <taxon>Monogenea</taxon>
        <taxon>Monopisthocotylea</taxon>
        <taxon>Dactylogyridea</taxon>
        <taxon>Ancyrocephalidae</taxon>
        <taxon>Cichlidogyrus</taxon>
    </lineage>
</organism>
<proteinExistence type="predicted"/>
<feature type="region of interest" description="Disordered" evidence="1">
    <location>
        <begin position="194"/>
        <end position="247"/>
    </location>
</feature>
<dbReference type="AlphaFoldDB" id="A0ABD2PTI2"/>
<dbReference type="Proteomes" id="UP001626550">
    <property type="component" value="Unassembled WGS sequence"/>
</dbReference>
<evidence type="ECO:0000313" key="3">
    <source>
        <dbReference type="EMBL" id="KAL3310077.1"/>
    </source>
</evidence>
<dbReference type="PANTHER" id="PTHR23149">
    <property type="entry name" value="G PATCH DOMAIN CONTAINING PROTEIN"/>
    <property type="match status" value="1"/>
</dbReference>
<comment type="caution">
    <text evidence="3">The sequence shown here is derived from an EMBL/GenBank/DDBJ whole genome shotgun (WGS) entry which is preliminary data.</text>
</comment>
<feature type="domain" description="G-patch" evidence="2">
    <location>
        <begin position="20"/>
        <end position="66"/>
    </location>
</feature>
<reference evidence="3 4" key="1">
    <citation type="submission" date="2024-11" db="EMBL/GenBank/DDBJ databases">
        <title>Adaptive evolution of stress response genes in parasites aligns with host niche diversity.</title>
        <authorList>
            <person name="Hahn C."/>
            <person name="Resl P."/>
        </authorList>
    </citation>
    <scope>NUCLEOTIDE SEQUENCE [LARGE SCALE GENOMIC DNA]</scope>
    <source>
        <strain evidence="3">EGGRZ-B1_66</strain>
        <tissue evidence="3">Body</tissue>
    </source>
</reference>